<evidence type="ECO:0008006" key="3">
    <source>
        <dbReference type="Google" id="ProtNLM"/>
    </source>
</evidence>
<reference evidence="2" key="1">
    <citation type="submission" date="2013-08" db="EMBL/GenBank/DDBJ databases">
        <authorList>
            <person name="Mendez C."/>
            <person name="Richter M."/>
            <person name="Ferrer M."/>
            <person name="Sanchez J."/>
        </authorList>
    </citation>
    <scope>NUCLEOTIDE SEQUENCE</scope>
</reference>
<organism evidence="2">
    <name type="scientific">mine drainage metagenome</name>
    <dbReference type="NCBI Taxonomy" id="410659"/>
    <lineage>
        <taxon>unclassified sequences</taxon>
        <taxon>metagenomes</taxon>
        <taxon>ecological metagenomes</taxon>
    </lineage>
</organism>
<dbReference type="Gene3D" id="3.30.310.50">
    <property type="entry name" value="Alpha-D-phosphohexomutase, C-terminal domain"/>
    <property type="match status" value="1"/>
</dbReference>
<evidence type="ECO:0000256" key="1">
    <source>
        <dbReference type="ARBA" id="ARBA00007073"/>
    </source>
</evidence>
<dbReference type="InterPro" id="IPR015419">
    <property type="entry name" value="CTAG/Pcc1"/>
</dbReference>
<dbReference type="AlphaFoldDB" id="T1B2Z2"/>
<comment type="caution">
    <text evidence="2">The sequence shown here is derived from an EMBL/GenBank/DDBJ whole genome shotgun (WGS) entry which is preliminary data.</text>
</comment>
<reference evidence="2" key="2">
    <citation type="journal article" date="2014" name="ISME J.">
        <title>Microbial stratification in low pH oxic and suboxic macroscopic growths along an acid mine drainage.</title>
        <authorList>
            <person name="Mendez-Garcia C."/>
            <person name="Mesa V."/>
            <person name="Sprenger R.R."/>
            <person name="Richter M."/>
            <person name="Diez M.S."/>
            <person name="Solano J."/>
            <person name="Bargiela R."/>
            <person name="Golyshina O.V."/>
            <person name="Manteca A."/>
            <person name="Ramos J.L."/>
            <person name="Gallego J.R."/>
            <person name="Llorente I."/>
            <person name="Martins Dos Santos V.A."/>
            <person name="Jensen O.N."/>
            <person name="Pelaez A.I."/>
            <person name="Sanchez J."/>
            <person name="Ferrer M."/>
        </authorList>
    </citation>
    <scope>NUCLEOTIDE SEQUENCE</scope>
</reference>
<accession>T1B2Z2</accession>
<dbReference type="Pfam" id="PF09341">
    <property type="entry name" value="Pcc1"/>
    <property type="match status" value="1"/>
</dbReference>
<name>T1B2Z2_9ZZZZ</name>
<comment type="similarity">
    <text evidence="1">Belongs to the CTAG/PCC1 family.</text>
</comment>
<protein>
    <recommendedName>
        <fullName evidence="3">Transcription factor Pcc1</fullName>
    </recommendedName>
</protein>
<evidence type="ECO:0000313" key="2">
    <source>
        <dbReference type="EMBL" id="EQD47199.1"/>
    </source>
</evidence>
<dbReference type="EMBL" id="AUZZ01006145">
    <property type="protein sequence ID" value="EQD47199.1"/>
    <property type="molecule type" value="Genomic_DNA"/>
</dbReference>
<gene>
    <name evidence="2" type="ORF">B2A_08524</name>
</gene>
<sequence length="79" mass="8830">MPMGRYSAIIRISKLPDLDYAAILDLKSKYKRSDIKLKEGKQTAEFNISADDAVALRASVNAVMRGVEIIENAYRAKIN</sequence>
<dbReference type="NCBIfam" id="NF011470">
    <property type="entry name" value="PRK14887.1"/>
    <property type="match status" value="1"/>
</dbReference>
<proteinExistence type="inferred from homology"/>